<keyword evidence="2" id="KW-0812">Transmembrane</keyword>
<dbReference type="AlphaFoldDB" id="A0A1Y2G560"/>
<dbReference type="PANTHER" id="PTHR10963:SF24">
    <property type="entry name" value="GLYCOSIDASE C21B10.07-RELATED"/>
    <property type="match status" value="1"/>
</dbReference>
<dbReference type="EMBL" id="MCGR01000001">
    <property type="protein sequence ID" value="ORY92650.1"/>
    <property type="molecule type" value="Genomic_DNA"/>
</dbReference>
<dbReference type="InParanoid" id="A0A1Y2G560"/>
<evidence type="ECO:0000313" key="4">
    <source>
        <dbReference type="EMBL" id="ORY92650.1"/>
    </source>
</evidence>
<accession>A0A1Y2G560</accession>
<name>A0A1Y2G560_9BASI</name>
<gene>
    <name evidence="4" type="ORF">BCR35DRAFT_323128</name>
</gene>
<sequence length="595" mass="64396">MNYSAEWPNTLTGSPMASQDLANRMAGPVLMGTAAQLFIAGSVYSNALQYWRSLPSSRDSKPLRFAIVAVLLLLSWACVMCVIDIWSWGVSQNRSAQGLEATSVMDAMTPLPAMLVGVLVQSVFVTRAMSLFTNRRIRNVWTVYMILAITMSFVGGIGTVAMDFRYAFNTVDDALPLNWDIVLSAWMWCSFIVDVSISITMCILLSSRLAGFNERTDSALMSLMYLSIESAVPTAIVALVAGCSLHIRPALLLLPLVEAANMRSSLATTALVAATILPFTLASSQDSHTPIDHSRFARRSKRQPYKLDWKSAGTSFFDDWDFFTETDPTGGSVNYVDSDAAWAQGLVTASKDSAEIKVDSTSWLGNGDYRDSVRIVSKKTFHLGSLVILDLARAPYGPASWPAFWSVGNDWPSQGEIDILEGVNDGTLNQMTLHTTSGCTLATPMSANGTISTTDCDSSGDNLGCAVIDTSTEFSGKGLNDAGGAVFATLFDESGISIWRWTKGTAPSDTTNGDPRPSNWGKPVAQWAASSCDMDDFFGPQKLIFDITLCGDWAGSDDVWASAGYSKSCSTMVQDPTNFVNAVFEVNSVQVFKQK</sequence>
<dbReference type="OrthoDB" id="192832at2759"/>
<dbReference type="PROSITE" id="PS51762">
    <property type="entry name" value="GH16_2"/>
    <property type="match status" value="1"/>
</dbReference>
<protein>
    <submittedName>
        <fullName evidence="4">Concanavalin A-like lectin/glucanase domain-containing protein</fullName>
    </submittedName>
</protein>
<dbReference type="GO" id="GO:0030246">
    <property type="term" value="F:carbohydrate binding"/>
    <property type="evidence" value="ECO:0007669"/>
    <property type="project" value="UniProtKB-KW"/>
</dbReference>
<keyword evidence="5" id="KW-1185">Reference proteome</keyword>
<keyword evidence="2" id="KW-1133">Transmembrane helix</keyword>
<dbReference type="SUPFAM" id="SSF49899">
    <property type="entry name" value="Concanavalin A-like lectins/glucanases"/>
    <property type="match status" value="1"/>
</dbReference>
<feature type="transmembrane region" description="Helical" evidence="2">
    <location>
        <begin position="226"/>
        <end position="247"/>
    </location>
</feature>
<evidence type="ECO:0000313" key="5">
    <source>
        <dbReference type="Proteomes" id="UP000193467"/>
    </source>
</evidence>
<feature type="transmembrane region" description="Helical" evidence="2">
    <location>
        <begin position="109"/>
        <end position="129"/>
    </location>
</feature>
<feature type="domain" description="GH16" evidence="3">
    <location>
        <begin position="307"/>
        <end position="562"/>
    </location>
</feature>
<feature type="region of interest" description="Disordered" evidence="1">
    <location>
        <begin position="503"/>
        <end position="522"/>
    </location>
</feature>
<proteinExistence type="predicted"/>
<feature type="transmembrane region" description="Helical" evidence="2">
    <location>
        <begin position="25"/>
        <end position="44"/>
    </location>
</feature>
<feature type="transmembrane region" description="Helical" evidence="2">
    <location>
        <begin position="141"/>
        <end position="161"/>
    </location>
</feature>
<dbReference type="InterPro" id="IPR050546">
    <property type="entry name" value="Glycosyl_Hydrlase_16"/>
</dbReference>
<dbReference type="CDD" id="cd02181">
    <property type="entry name" value="GH16_fungal_Lam16A_glucanase"/>
    <property type="match status" value="1"/>
</dbReference>
<dbReference type="PANTHER" id="PTHR10963">
    <property type="entry name" value="GLYCOSYL HYDROLASE-RELATED"/>
    <property type="match status" value="1"/>
</dbReference>
<feature type="transmembrane region" description="Helical" evidence="2">
    <location>
        <begin position="65"/>
        <end position="89"/>
    </location>
</feature>
<reference evidence="4 5" key="1">
    <citation type="submission" date="2016-07" db="EMBL/GenBank/DDBJ databases">
        <title>Pervasive Adenine N6-methylation of Active Genes in Fungi.</title>
        <authorList>
            <consortium name="DOE Joint Genome Institute"/>
            <person name="Mondo S.J."/>
            <person name="Dannebaum R.O."/>
            <person name="Kuo R.C."/>
            <person name="Labutti K."/>
            <person name="Haridas S."/>
            <person name="Kuo A."/>
            <person name="Salamov A."/>
            <person name="Ahrendt S.R."/>
            <person name="Lipzen A."/>
            <person name="Sullivan W."/>
            <person name="Andreopoulos W.B."/>
            <person name="Clum A."/>
            <person name="Lindquist E."/>
            <person name="Daum C."/>
            <person name="Ramamoorthy G.K."/>
            <person name="Gryganskyi A."/>
            <person name="Culley D."/>
            <person name="Magnuson J.K."/>
            <person name="James T.Y."/>
            <person name="O'Malley M.A."/>
            <person name="Stajich J.E."/>
            <person name="Spatafora J.W."/>
            <person name="Visel A."/>
            <person name="Grigoriev I.V."/>
        </authorList>
    </citation>
    <scope>NUCLEOTIDE SEQUENCE [LARGE SCALE GENOMIC DNA]</scope>
    <source>
        <strain evidence="4 5">62-1032</strain>
    </source>
</reference>
<evidence type="ECO:0000256" key="2">
    <source>
        <dbReference type="SAM" id="Phobius"/>
    </source>
</evidence>
<organism evidence="4 5">
    <name type="scientific">Leucosporidium creatinivorum</name>
    <dbReference type="NCBI Taxonomy" id="106004"/>
    <lineage>
        <taxon>Eukaryota</taxon>
        <taxon>Fungi</taxon>
        <taxon>Dikarya</taxon>
        <taxon>Basidiomycota</taxon>
        <taxon>Pucciniomycotina</taxon>
        <taxon>Microbotryomycetes</taxon>
        <taxon>Leucosporidiales</taxon>
        <taxon>Leucosporidium</taxon>
    </lineage>
</organism>
<dbReference type="STRING" id="106004.A0A1Y2G560"/>
<dbReference type="InterPro" id="IPR000757">
    <property type="entry name" value="Beta-glucanase-like"/>
</dbReference>
<dbReference type="InterPro" id="IPR013320">
    <property type="entry name" value="ConA-like_dom_sf"/>
</dbReference>
<dbReference type="Pfam" id="PF26113">
    <property type="entry name" value="GH16_XgeA"/>
    <property type="match status" value="1"/>
</dbReference>
<comment type="caution">
    <text evidence="4">The sequence shown here is derived from an EMBL/GenBank/DDBJ whole genome shotgun (WGS) entry which is preliminary data.</text>
</comment>
<evidence type="ECO:0000259" key="3">
    <source>
        <dbReference type="PROSITE" id="PS51762"/>
    </source>
</evidence>
<evidence type="ECO:0000256" key="1">
    <source>
        <dbReference type="SAM" id="MobiDB-lite"/>
    </source>
</evidence>
<dbReference type="Proteomes" id="UP000193467">
    <property type="component" value="Unassembled WGS sequence"/>
</dbReference>
<dbReference type="GO" id="GO:0004553">
    <property type="term" value="F:hydrolase activity, hydrolyzing O-glycosyl compounds"/>
    <property type="evidence" value="ECO:0007669"/>
    <property type="project" value="InterPro"/>
</dbReference>
<keyword evidence="2" id="KW-0472">Membrane</keyword>
<dbReference type="Gene3D" id="2.60.120.200">
    <property type="match status" value="1"/>
</dbReference>
<feature type="transmembrane region" description="Helical" evidence="2">
    <location>
        <begin position="181"/>
        <end position="205"/>
    </location>
</feature>
<keyword evidence="4" id="KW-0430">Lectin</keyword>
<dbReference type="GO" id="GO:0009251">
    <property type="term" value="P:glucan catabolic process"/>
    <property type="evidence" value="ECO:0007669"/>
    <property type="project" value="TreeGrafter"/>
</dbReference>